<sequence length="250" mass="27613">MTLMNIAVCINQVPDTASGIEVVDSAPDIGYLNKVLNPYDEYAIEEAIRLKELHGDVMVTAFSVGDKKHYDVLRKALSMGADRACLIEGGCHDDSRSVAASLGKAIRLQYEGLPDLVVCGRESSDCNRAQVPLMLAEMLGAAAVTAVTKLLYEDGVLRVWREIEGGIEEYALYPPAVISAEKGLNIPRKTNIKAVMKARKEPVLHIDGTVEASQGVLYRDFSAIRRQKNCRFLETAEDLVRILHEERRIL</sequence>
<dbReference type="EMBL" id="PDNZ01000003">
    <property type="protein sequence ID" value="PWW82302.1"/>
    <property type="molecule type" value="Genomic_DNA"/>
</dbReference>
<dbReference type="AlphaFoldDB" id="A0A317T6I5"/>
<evidence type="ECO:0000259" key="2">
    <source>
        <dbReference type="SMART" id="SM00893"/>
    </source>
</evidence>
<accession>A0A317T6I5</accession>
<dbReference type="SUPFAM" id="SSF52402">
    <property type="entry name" value="Adenine nucleotide alpha hydrolases-like"/>
    <property type="match status" value="1"/>
</dbReference>
<evidence type="ECO:0000313" key="3">
    <source>
        <dbReference type="EMBL" id="PWW82302.1"/>
    </source>
</evidence>
<gene>
    <name evidence="3" type="ORF">CR164_04655</name>
</gene>
<evidence type="ECO:0000256" key="1">
    <source>
        <dbReference type="ARBA" id="ARBA00022982"/>
    </source>
</evidence>
<dbReference type="Gene3D" id="3.40.50.620">
    <property type="entry name" value="HUPs"/>
    <property type="match status" value="1"/>
</dbReference>
<dbReference type="Pfam" id="PF01012">
    <property type="entry name" value="ETF"/>
    <property type="match status" value="1"/>
</dbReference>
<protein>
    <submittedName>
        <fullName evidence="3">Electron transfer flavoprotein subunit beta</fullName>
    </submittedName>
</protein>
<keyword evidence="1" id="KW-0249">Electron transport</keyword>
<dbReference type="GO" id="GO:0009055">
    <property type="term" value="F:electron transfer activity"/>
    <property type="evidence" value="ECO:0007669"/>
    <property type="project" value="InterPro"/>
</dbReference>
<organism evidence="3 4">
    <name type="scientific">Prosthecochloris marina</name>
    <dbReference type="NCBI Taxonomy" id="2017681"/>
    <lineage>
        <taxon>Bacteria</taxon>
        <taxon>Pseudomonadati</taxon>
        <taxon>Chlorobiota</taxon>
        <taxon>Chlorobiia</taxon>
        <taxon>Chlorobiales</taxon>
        <taxon>Chlorobiaceae</taxon>
        <taxon>Prosthecochloris</taxon>
    </lineage>
</organism>
<evidence type="ECO:0000313" key="4">
    <source>
        <dbReference type="Proteomes" id="UP000246278"/>
    </source>
</evidence>
<keyword evidence="4" id="KW-1185">Reference proteome</keyword>
<dbReference type="PIRSF" id="PIRSF000090">
    <property type="entry name" value="Beta-ETF"/>
    <property type="match status" value="1"/>
</dbReference>
<proteinExistence type="predicted"/>
<dbReference type="Proteomes" id="UP000246278">
    <property type="component" value="Unassembled WGS sequence"/>
</dbReference>
<dbReference type="OrthoDB" id="9804960at2"/>
<comment type="caution">
    <text evidence="3">The sequence shown here is derived from an EMBL/GenBank/DDBJ whole genome shotgun (WGS) entry which is preliminary data.</text>
</comment>
<dbReference type="InterPro" id="IPR014730">
    <property type="entry name" value="ETF_a/b_N"/>
</dbReference>
<dbReference type="SMART" id="SM00893">
    <property type="entry name" value="ETF"/>
    <property type="match status" value="1"/>
</dbReference>
<feature type="domain" description="Electron transfer flavoprotein alpha/beta-subunit N-terminal" evidence="2">
    <location>
        <begin position="24"/>
        <end position="212"/>
    </location>
</feature>
<dbReference type="PANTHER" id="PTHR21294">
    <property type="entry name" value="ELECTRON TRANSFER FLAVOPROTEIN BETA-SUBUNIT"/>
    <property type="match status" value="1"/>
</dbReference>
<keyword evidence="1" id="KW-0813">Transport</keyword>
<dbReference type="InterPro" id="IPR012255">
    <property type="entry name" value="ETF_b"/>
</dbReference>
<reference evidence="4" key="1">
    <citation type="submission" date="2017-10" db="EMBL/GenBank/DDBJ databases">
        <authorList>
            <person name="Gaisin V.A."/>
            <person name="Rysina M.S."/>
            <person name="Grouzdev D.S."/>
        </authorList>
    </citation>
    <scope>NUCLEOTIDE SEQUENCE [LARGE SCALE GENOMIC DNA]</scope>
    <source>
        <strain evidence="4">V1</strain>
    </source>
</reference>
<dbReference type="CDD" id="cd01714">
    <property type="entry name" value="ETF_beta"/>
    <property type="match status" value="1"/>
</dbReference>
<name>A0A317T6I5_9CHLB</name>
<dbReference type="InterPro" id="IPR033948">
    <property type="entry name" value="ETF_beta_N"/>
</dbReference>
<dbReference type="InterPro" id="IPR014729">
    <property type="entry name" value="Rossmann-like_a/b/a_fold"/>
</dbReference>